<dbReference type="EMBL" id="LAZR01007410">
    <property type="protein sequence ID" value="KKM85440.1"/>
    <property type="molecule type" value="Genomic_DNA"/>
</dbReference>
<organism evidence="1">
    <name type="scientific">marine sediment metagenome</name>
    <dbReference type="NCBI Taxonomy" id="412755"/>
    <lineage>
        <taxon>unclassified sequences</taxon>
        <taxon>metagenomes</taxon>
        <taxon>ecological metagenomes</taxon>
    </lineage>
</organism>
<accession>A0A0F9N9K6</accession>
<gene>
    <name evidence="1" type="ORF">LCGC14_1288980</name>
</gene>
<reference evidence="1" key="1">
    <citation type="journal article" date="2015" name="Nature">
        <title>Complex archaea that bridge the gap between prokaryotes and eukaryotes.</title>
        <authorList>
            <person name="Spang A."/>
            <person name="Saw J.H."/>
            <person name="Jorgensen S.L."/>
            <person name="Zaremba-Niedzwiedzka K."/>
            <person name="Martijn J."/>
            <person name="Lind A.E."/>
            <person name="van Eijk R."/>
            <person name="Schleper C."/>
            <person name="Guy L."/>
            <person name="Ettema T.J."/>
        </authorList>
    </citation>
    <scope>NUCLEOTIDE SEQUENCE</scope>
</reference>
<name>A0A0F9N9K6_9ZZZZ</name>
<proteinExistence type="predicted"/>
<comment type="caution">
    <text evidence="1">The sequence shown here is derived from an EMBL/GenBank/DDBJ whole genome shotgun (WGS) entry which is preliminary data.</text>
</comment>
<dbReference type="AlphaFoldDB" id="A0A0F9N9K6"/>
<sequence length="180" mass="20789">MGSRLWGLWLVMAGHKKRKTISGRRNKPVIRAYELQHRELALLDLLETYPNQMIRRLATRQEAEWHYGRLYLVGVITRDQYEAAENLSKVTRNYETMLHRSSGVQASGHEKFTSPTIEDLSKSAQKKFAKVKKKYDIVYNILKACGKDVEKAIINTLRKDEKSDIELLRRGLTVLSTAIS</sequence>
<protein>
    <submittedName>
        <fullName evidence="1">Uncharacterized protein</fullName>
    </submittedName>
</protein>
<evidence type="ECO:0000313" key="1">
    <source>
        <dbReference type="EMBL" id="KKM85440.1"/>
    </source>
</evidence>